<dbReference type="RefSeq" id="WP_154238364.1">
    <property type="nucleotide sequence ID" value="NZ_WKPI01000005.1"/>
</dbReference>
<evidence type="ECO:0000313" key="5">
    <source>
        <dbReference type="Proteomes" id="UP000480929"/>
    </source>
</evidence>
<dbReference type="OrthoDB" id="9784988at2"/>
<dbReference type="EC" id="3.5.1.88" evidence="2"/>
<organism evidence="2 4">
    <name type="scientific">Holdemania massiliensis</name>
    <dbReference type="NCBI Taxonomy" id="1468449"/>
    <lineage>
        <taxon>Bacteria</taxon>
        <taxon>Bacillati</taxon>
        <taxon>Bacillota</taxon>
        <taxon>Erysipelotrichia</taxon>
        <taxon>Erysipelotrichales</taxon>
        <taxon>Erysipelotrichaceae</taxon>
        <taxon>Holdemania</taxon>
    </lineage>
</organism>
<dbReference type="AlphaFoldDB" id="A0A6N7S4Z9"/>
<dbReference type="Pfam" id="PF01327">
    <property type="entry name" value="Pep_deformylase"/>
    <property type="match status" value="1"/>
</dbReference>
<gene>
    <name evidence="3" type="ORF">GKD88_05150</name>
    <name evidence="2" type="ORF">GKE08_06420</name>
</gene>
<dbReference type="InterPro" id="IPR023635">
    <property type="entry name" value="Peptide_deformylase"/>
</dbReference>
<dbReference type="SUPFAM" id="SSF56420">
    <property type="entry name" value="Peptide deformylase"/>
    <property type="match status" value="1"/>
</dbReference>
<dbReference type="CDD" id="cd00487">
    <property type="entry name" value="Pep_deformylase"/>
    <property type="match status" value="1"/>
</dbReference>
<comment type="similarity">
    <text evidence="1">Belongs to the polypeptide deformylase family.</text>
</comment>
<reference evidence="4 5" key="1">
    <citation type="journal article" date="2019" name="Nat. Med.">
        <title>A library of human gut bacterial isolates paired with longitudinal multiomics data enables mechanistic microbiome research.</title>
        <authorList>
            <person name="Poyet M."/>
            <person name="Groussin M."/>
            <person name="Gibbons S.M."/>
            <person name="Avila-Pacheco J."/>
            <person name="Jiang X."/>
            <person name="Kearney S.M."/>
            <person name="Perrotta A.R."/>
            <person name="Berdy B."/>
            <person name="Zhao S."/>
            <person name="Lieberman T.D."/>
            <person name="Swanson P.K."/>
            <person name="Smith M."/>
            <person name="Roesemann S."/>
            <person name="Alexander J.E."/>
            <person name="Rich S.A."/>
            <person name="Livny J."/>
            <person name="Vlamakis H."/>
            <person name="Clish C."/>
            <person name="Bullock K."/>
            <person name="Deik A."/>
            <person name="Scott J."/>
            <person name="Pierce K.A."/>
            <person name="Xavier R.J."/>
            <person name="Alm E.J."/>
        </authorList>
    </citation>
    <scope>NUCLEOTIDE SEQUENCE [LARGE SCALE GENOMIC DNA]</scope>
    <source>
        <strain evidence="2 4">BIOML-A4</strain>
        <strain evidence="3 5">BIOML-A5</strain>
    </source>
</reference>
<dbReference type="Proteomes" id="UP000480929">
    <property type="component" value="Unassembled WGS sequence"/>
</dbReference>
<keyword evidence="5" id="KW-1185">Reference proteome</keyword>
<accession>A0A6N7S4Z9</accession>
<evidence type="ECO:0000313" key="2">
    <source>
        <dbReference type="EMBL" id="MSA88957.1"/>
    </source>
</evidence>
<dbReference type="EMBL" id="WKPJ01000006">
    <property type="protein sequence ID" value="MSA88957.1"/>
    <property type="molecule type" value="Genomic_DNA"/>
</dbReference>
<dbReference type="PRINTS" id="PR01576">
    <property type="entry name" value="PDEFORMYLASE"/>
</dbReference>
<dbReference type="GO" id="GO:0042586">
    <property type="term" value="F:peptide deformylase activity"/>
    <property type="evidence" value="ECO:0007669"/>
    <property type="project" value="UniProtKB-EC"/>
</dbReference>
<proteinExistence type="inferred from homology"/>
<sequence length="137" mass="15455">MICEIVTDPILLSRISRPAQAQDFNIARDLRDTLMAHADHCVGMAANMIGRPVRVIAILLEGEPVVMINPQLLKTSGKKYTTEEGCLSLKGVRQAQRFEKIQLQYQDEQGRQKQRTFSGFPAQIIQHELDHCEGILI</sequence>
<dbReference type="PANTHER" id="PTHR10458">
    <property type="entry name" value="PEPTIDE DEFORMYLASE"/>
    <property type="match status" value="1"/>
</dbReference>
<dbReference type="PANTHER" id="PTHR10458:SF22">
    <property type="entry name" value="PEPTIDE DEFORMYLASE"/>
    <property type="match status" value="1"/>
</dbReference>
<protein>
    <submittedName>
        <fullName evidence="2">Peptide deformylase</fullName>
        <ecNumber evidence="2">3.5.1.88</ecNumber>
    </submittedName>
</protein>
<dbReference type="PIRSF" id="PIRSF004749">
    <property type="entry name" value="Pep_def"/>
    <property type="match status" value="1"/>
</dbReference>
<dbReference type="Gene3D" id="3.90.45.10">
    <property type="entry name" value="Peptide deformylase"/>
    <property type="match status" value="1"/>
</dbReference>
<dbReference type="Proteomes" id="UP000433575">
    <property type="component" value="Unassembled WGS sequence"/>
</dbReference>
<keyword evidence="2" id="KW-0378">Hydrolase</keyword>
<evidence type="ECO:0000256" key="1">
    <source>
        <dbReference type="ARBA" id="ARBA00010759"/>
    </source>
</evidence>
<comment type="caution">
    <text evidence="2">The sequence shown here is derived from an EMBL/GenBank/DDBJ whole genome shotgun (WGS) entry which is preliminary data.</text>
</comment>
<name>A0A6N7S4Z9_9FIRM</name>
<evidence type="ECO:0000313" key="4">
    <source>
        <dbReference type="Proteomes" id="UP000433575"/>
    </source>
</evidence>
<dbReference type="InterPro" id="IPR036821">
    <property type="entry name" value="Peptide_deformylase_sf"/>
</dbReference>
<dbReference type="EMBL" id="WKPI01000005">
    <property type="protein sequence ID" value="MSC32504.1"/>
    <property type="molecule type" value="Genomic_DNA"/>
</dbReference>
<evidence type="ECO:0000313" key="3">
    <source>
        <dbReference type="EMBL" id="MSC32504.1"/>
    </source>
</evidence>
<dbReference type="NCBIfam" id="NF006670">
    <property type="entry name" value="PRK09218.1"/>
    <property type="match status" value="1"/>
</dbReference>